<evidence type="ECO:0000313" key="3">
    <source>
        <dbReference type="Proteomes" id="UP000299102"/>
    </source>
</evidence>
<evidence type="ECO:0000256" key="1">
    <source>
        <dbReference type="SAM" id="MobiDB-lite"/>
    </source>
</evidence>
<dbReference type="EMBL" id="BGZK01000494">
    <property type="protein sequence ID" value="GBP47055.1"/>
    <property type="molecule type" value="Genomic_DNA"/>
</dbReference>
<sequence>MKVTLLRMRFKESTNSDSNKSKSHEIGAEKKIILLKFCGKDEIQLFGEIRQRANVSPAVVKARDESASLKWDDSAYNEDGGGGACAGPVSRL</sequence>
<dbReference type="AlphaFoldDB" id="A0A4C1WA90"/>
<comment type="caution">
    <text evidence="2">The sequence shown here is derived from an EMBL/GenBank/DDBJ whole genome shotgun (WGS) entry which is preliminary data.</text>
</comment>
<keyword evidence="3" id="KW-1185">Reference proteome</keyword>
<evidence type="ECO:0000313" key="2">
    <source>
        <dbReference type="EMBL" id="GBP47055.1"/>
    </source>
</evidence>
<proteinExistence type="predicted"/>
<dbReference type="Proteomes" id="UP000299102">
    <property type="component" value="Unassembled WGS sequence"/>
</dbReference>
<protein>
    <submittedName>
        <fullName evidence="2">Uncharacterized protein</fullName>
    </submittedName>
</protein>
<accession>A0A4C1WA90</accession>
<gene>
    <name evidence="2" type="ORF">EVAR_29658_1</name>
</gene>
<name>A0A4C1WA90_EUMVA</name>
<feature type="region of interest" description="Disordered" evidence="1">
    <location>
        <begin position="72"/>
        <end position="92"/>
    </location>
</feature>
<reference evidence="2 3" key="1">
    <citation type="journal article" date="2019" name="Commun. Biol.">
        <title>The bagworm genome reveals a unique fibroin gene that provides high tensile strength.</title>
        <authorList>
            <person name="Kono N."/>
            <person name="Nakamura H."/>
            <person name="Ohtoshi R."/>
            <person name="Tomita M."/>
            <person name="Numata K."/>
            <person name="Arakawa K."/>
        </authorList>
    </citation>
    <scope>NUCLEOTIDE SEQUENCE [LARGE SCALE GENOMIC DNA]</scope>
</reference>
<organism evidence="2 3">
    <name type="scientific">Eumeta variegata</name>
    <name type="common">Bagworm moth</name>
    <name type="synonym">Eumeta japonica</name>
    <dbReference type="NCBI Taxonomy" id="151549"/>
    <lineage>
        <taxon>Eukaryota</taxon>
        <taxon>Metazoa</taxon>
        <taxon>Ecdysozoa</taxon>
        <taxon>Arthropoda</taxon>
        <taxon>Hexapoda</taxon>
        <taxon>Insecta</taxon>
        <taxon>Pterygota</taxon>
        <taxon>Neoptera</taxon>
        <taxon>Endopterygota</taxon>
        <taxon>Lepidoptera</taxon>
        <taxon>Glossata</taxon>
        <taxon>Ditrysia</taxon>
        <taxon>Tineoidea</taxon>
        <taxon>Psychidae</taxon>
        <taxon>Oiketicinae</taxon>
        <taxon>Eumeta</taxon>
    </lineage>
</organism>